<dbReference type="InterPro" id="IPR032675">
    <property type="entry name" value="LRR_dom_sf"/>
</dbReference>
<dbReference type="RefSeq" id="XP_058337510.1">
    <property type="nucleotide sequence ID" value="XM_058491705.1"/>
</dbReference>
<keyword evidence="1" id="KW-0802">TPR repeat</keyword>
<evidence type="ECO:0000256" key="1">
    <source>
        <dbReference type="PROSITE-ProRule" id="PRU00339"/>
    </source>
</evidence>
<feature type="repeat" description="TPR" evidence="1">
    <location>
        <begin position="79"/>
        <end position="112"/>
    </location>
</feature>
<dbReference type="Proteomes" id="UP001234581">
    <property type="component" value="Unassembled WGS sequence"/>
</dbReference>
<evidence type="ECO:0000313" key="3">
    <source>
        <dbReference type="Proteomes" id="UP001234581"/>
    </source>
</evidence>
<dbReference type="SUPFAM" id="SSF48452">
    <property type="entry name" value="TPR-like"/>
    <property type="match status" value="1"/>
</dbReference>
<gene>
    <name evidence="2" type="ORF">O0I10_011742</name>
</gene>
<dbReference type="EMBL" id="JARTCD010000099">
    <property type="protein sequence ID" value="KAJ8652596.1"/>
    <property type="molecule type" value="Genomic_DNA"/>
</dbReference>
<dbReference type="PROSITE" id="PS50005">
    <property type="entry name" value="TPR"/>
    <property type="match status" value="1"/>
</dbReference>
<dbReference type="InterPro" id="IPR019734">
    <property type="entry name" value="TPR_rpt"/>
</dbReference>
<accession>A0AAD7XTT4</accession>
<keyword evidence="3" id="KW-1185">Reference proteome</keyword>
<proteinExistence type="predicted"/>
<dbReference type="InterPro" id="IPR011990">
    <property type="entry name" value="TPR-like_helical_dom_sf"/>
</dbReference>
<sequence>MLLANVVSTWSDLLKNPILTVEHCNGKNRIAATTETLRQAAHQFAKVLNDRAKLLANSAQFDAALRDAVAIVAMLPESGLGYLCAGDVYCQQGRYAAAISIYDQGLQVVPESDPYYKYLQQHRMEAVSNNSKRVDFISRLPLDIVVTNIRRRMKPIYYDSNVLYEPFYVSRTWQERLLKSRNGLWFGFVQENNTLKEGHAQLIRFAPYVRTLNGTMTDARLDELFSRGNFSRLDNFHLECDHSTPRRPLINGLELIAHSLAHLSITECHSIQLRDILESCPNLVSLSTDEVDVVMPSSSSTRYPKMRHLALYDASETPPTYDDMIDVLSRFPSLVSFEITPMPDSSLLPILHNHCPYLQRLYYGIKSVGFFAHAFENHPNRKGITSAVLGGEETYVQDHVIQFLHLHQHTLEEFEFYGQMVKSYHALWELSDEHVQQRNTQRRGELLHPDNDPSLSATSFTRLVYLRFSELHPSVAVPFMKWIILNAPNVNTINLPESRFLPDIASVIIQLKHLSTLEIRSVFGVDNDNDNNGINQFLEYHIGMGNRSSLEHVIVHMEDIEMSKATWIPLFTQLQNLKNLELLADIITHRCKEMLEDLGRGCPALEKLTLGMDGADMVEGIIKPLRQIWNLKDIRMGGATVFDSDLVVLASFPRLEHLFLQCMVPDRMREMLHRHIPNVEIEFNV</sequence>
<comment type="caution">
    <text evidence="2">The sequence shown here is derived from an EMBL/GenBank/DDBJ whole genome shotgun (WGS) entry which is preliminary data.</text>
</comment>
<dbReference type="GeneID" id="83219141"/>
<reference evidence="2 3" key="1">
    <citation type="submission" date="2023-03" db="EMBL/GenBank/DDBJ databases">
        <title>Genome sequence of Lichtheimia ornata CBS 291.66.</title>
        <authorList>
            <person name="Mohabir J.T."/>
            <person name="Shea T.P."/>
            <person name="Kurbessoian T."/>
            <person name="Berby B."/>
            <person name="Fontaine J."/>
            <person name="Livny J."/>
            <person name="Gnirke A."/>
            <person name="Stajich J.E."/>
            <person name="Cuomo C.A."/>
        </authorList>
    </citation>
    <scope>NUCLEOTIDE SEQUENCE [LARGE SCALE GENOMIC DNA]</scope>
    <source>
        <strain evidence="2">CBS 291.66</strain>
    </source>
</reference>
<evidence type="ECO:0000313" key="2">
    <source>
        <dbReference type="EMBL" id="KAJ8652596.1"/>
    </source>
</evidence>
<dbReference type="PANTHER" id="PTHR38926">
    <property type="entry name" value="F-BOX DOMAIN CONTAINING PROTEIN, EXPRESSED"/>
    <property type="match status" value="1"/>
</dbReference>
<dbReference type="Gene3D" id="3.80.10.10">
    <property type="entry name" value="Ribonuclease Inhibitor"/>
    <property type="match status" value="1"/>
</dbReference>
<dbReference type="SMART" id="SM00028">
    <property type="entry name" value="TPR"/>
    <property type="match status" value="2"/>
</dbReference>
<dbReference type="AlphaFoldDB" id="A0AAD7XTT4"/>
<dbReference type="Gene3D" id="1.25.40.10">
    <property type="entry name" value="Tetratricopeptide repeat domain"/>
    <property type="match status" value="1"/>
</dbReference>
<name>A0AAD7XTT4_9FUNG</name>
<dbReference type="PANTHER" id="PTHR38926:SF5">
    <property type="entry name" value="F-BOX AND LEUCINE-RICH REPEAT PROTEIN 6"/>
    <property type="match status" value="1"/>
</dbReference>
<protein>
    <submittedName>
        <fullName evidence="2">Uncharacterized protein</fullName>
    </submittedName>
</protein>
<organism evidence="2 3">
    <name type="scientific">Lichtheimia ornata</name>
    <dbReference type="NCBI Taxonomy" id="688661"/>
    <lineage>
        <taxon>Eukaryota</taxon>
        <taxon>Fungi</taxon>
        <taxon>Fungi incertae sedis</taxon>
        <taxon>Mucoromycota</taxon>
        <taxon>Mucoromycotina</taxon>
        <taxon>Mucoromycetes</taxon>
        <taxon>Mucorales</taxon>
        <taxon>Lichtheimiaceae</taxon>
        <taxon>Lichtheimia</taxon>
    </lineage>
</organism>
<dbReference type="SUPFAM" id="SSF52047">
    <property type="entry name" value="RNI-like"/>
    <property type="match status" value="1"/>
</dbReference>